<proteinExistence type="predicted"/>
<protein>
    <submittedName>
        <fullName evidence="1">Uncharacterized protein</fullName>
    </submittedName>
</protein>
<dbReference type="EMBL" id="AYLO01000150">
    <property type="protein sequence ID" value="ESS67471.1"/>
    <property type="molecule type" value="Genomic_DNA"/>
</dbReference>
<dbReference type="Proteomes" id="UP000017842">
    <property type="component" value="Unassembled WGS sequence"/>
</dbReference>
<gene>
    <name evidence="1" type="ORF">MGMO_164c00060</name>
</gene>
<evidence type="ECO:0000313" key="1">
    <source>
        <dbReference type="EMBL" id="ESS67471.1"/>
    </source>
</evidence>
<keyword evidence="2" id="KW-1185">Reference proteome</keyword>
<organism evidence="1 2">
    <name type="scientific">Methyloglobulus morosus KoM1</name>
    <dbReference type="NCBI Taxonomy" id="1116472"/>
    <lineage>
        <taxon>Bacteria</taxon>
        <taxon>Pseudomonadati</taxon>
        <taxon>Pseudomonadota</taxon>
        <taxon>Gammaproteobacteria</taxon>
        <taxon>Methylococcales</taxon>
        <taxon>Methylococcaceae</taxon>
        <taxon>Methyloglobulus</taxon>
    </lineage>
</organism>
<accession>V5DJ90</accession>
<name>V5DJ90_9GAMM</name>
<reference evidence="1 2" key="1">
    <citation type="journal article" date="2013" name="Genome Announc.">
        <title>Draft Genome Sequence of the Methanotrophic Gammaproteobacterium Methyloglobulus morosus DSM 22980 Strain KoM1.</title>
        <authorList>
            <person name="Poehlein A."/>
            <person name="Deutzmann J.S."/>
            <person name="Daniel R."/>
            <person name="Simeonova D.D."/>
        </authorList>
    </citation>
    <scope>NUCLEOTIDE SEQUENCE [LARGE SCALE GENOMIC DNA]</scope>
    <source>
        <strain evidence="1 2">KoM1</strain>
    </source>
</reference>
<dbReference type="eggNOG" id="COG0846">
    <property type="taxonomic scope" value="Bacteria"/>
</dbReference>
<sequence>MRAISNKSKYDGYTHQKLSVAFRDFQYYLNTIGEENYLSDDFEWDIHEMLVIPLTQFERVIANSAQPSGLDYHAVRLIKALLQHGLNQERSPKSFCELPPSVNAEFGDYLSLTLSSKLGIRLPDRLDDKQTVDIACLCNSAWDELDCPVKIGSLTRVRFLLQELLGVKKLTILINMI</sequence>
<dbReference type="STRING" id="1116472.MGMO_164c00060"/>
<dbReference type="AlphaFoldDB" id="V5DJ90"/>
<evidence type="ECO:0000313" key="2">
    <source>
        <dbReference type="Proteomes" id="UP000017842"/>
    </source>
</evidence>
<comment type="caution">
    <text evidence="1">The sequence shown here is derived from an EMBL/GenBank/DDBJ whole genome shotgun (WGS) entry which is preliminary data.</text>
</comment>